<dbReference type="Pfam" id="PF08069">
    <property type="entry name" value="Ribosomal_S13_N"/>
    <property type="match status" value="1"/>
</dbReference>
<evidence type="ECO:0000256" key="2">
    <source>
        <dbReference type="ARBA" id="ARBA00022980"/>
    </source>
</evidence>
<feature type="compositionally biased region" description="Basic residues" evidence="6">
    <location>
        <begin position="1"/>
        <end position="16"/>
    </location>
</feature>
<dbReference type="Proteomes" id="UP000332487">
    <property type="component" value="Unassembled WGS sequence"/>
</dbReference>
<feature type="domain" description="Small ribosomal subunit protein uS15 N-terminal" evidence="7">
    <location>
        <begin position="1"/>
        <end position="62"/>
    </location>
</feature>
<keyword evidence="2 5" id="KW-0689">Ribosomal protein</keyword>
<evidence type="ECO:0000313" key="9">
    <source>
        <dbReference type="Proteomes" id="UP000332487"/>
    </source>
</evidence>
<dbReference type="InterPro" id="IPR023029">
    <property type="entry name" value="Ribosomal_uS15_arc_euk"/>
</dbReference>
<name>C7DGI2_MICA2</name>
<dbReference type="PROSITE" id="PS00362">
    <property type="entry name" value="RIBOSOMAL_S15"/>
    <property type="match status" value="1"/>
</dbReference>
<dbReference type="CDD" id="cd00353">
    <property type="entry name" value="Ribosomal_S15p_S13e"/>
    <property type="match status" value="1"/>
</dbReference>
<dbReference type="FunFam" id="1.10.287.10:FF:000003">
    <property type="entry name" value="40S ribosomal protein S13"/>
    <property type="match status" value="1"/>
</dbReference>
<accession>C7DGI2</accession>
<dbReference type="SMART" id="SM01386">
    <property type="entry name" value="Ribosomal_S13_N"/>
    <property type="match status" value="1"/>
</dbReference>
<keyword evidence="3 5" id="KW-0687">Ribonucleoprotein</keyword>
<dbReference type="EMBL" id="GG697238">
    <property type="protein sequence ID" value="EET90329.1"/>
    <property type="molecule type" value="Genomic_DNA"/>
</dbReference>
<evidence type="ECO:0000256" key="1">
    <source>
        <dbReference type="ARBA" id="ARBA00008434"/>
    </source>
</evidence>
<sequence>MARMHTKKHGKSKSRKPMLTEGSHQENLELSKEQIEKIILDYAKQGYSPALIGEKLKKEHKVLYPRQELGKKLSEVLVENKLSGQIPYDMMDLMKKAVNLNKHIEKNKKDVHNTIRLKHIESKIWRLTKYYIRRGVLPSNWRYNYKEAELLIKGR</sequence>
<dbReference type="InterPro" id="IPR012606">
    <property type="entry name" value="Ribosomal_uS15_N"/>
</dbReference>
<dbReference type="GO" id="GO:0070181">
    <property type="term" value="F:small ribosomal subunit rRNA binding"/>
    <property type="evidence" value="ECO:0007669"/>
    <property type="project" value="TreeGrafter"/>
</dbReference>
<keyword evidence="9" id="KW-1185">Reference proteome</keyword>
<dbReference type="SUPFAM" id="SSF47060">
    <property type="entry name" value="S15/NS1 RNA-binding domain"/>
    <property type="match status" value="1"/>
</dbReference>
<dbReference type="GO" id="GO:0003735">
    <property type="term" value="F:structural constituent of ribosome"/>
    <property type="evidence" value="ECO:0007669"/>
    <property type="project" value="InterPro"/>
</dbReference>
<dbReference type="Gene3D" id="1.10.287.10">
    <property type="entry name" value="S15/NS1, RNA-binding"/>
    <property type="match status" value="1"/>
</dbReference>
<dbReference type="PANTHER" id="PTHR11885">
    <property type="entry name" value="RIBOSOMAL PROTEIN S15P/S13E"/>
    <property type="match status" value="1"/>
</dbReference>
<reference evidence="8 9" key="1">
    <citation type="journal article" date="2009" name="Genome Biol.">
        <title>Community-wide analysis of microbial genome sequence signatures.</title>
        <authorList>
            <person name="Dick G.J."/>
            <person name="Andersson A.F."/>
            <person name="Baker B.J."/>
            <person name="Simmons S.L."/>
            <person name="Thomas B.C."/>
            <person name="Yelton A.P."/>
            <person name="Banfield J.F."/>
        </authorList>
    </citation>
    <scope>NUCLEOTIDE SEQUENCE [LARGE SCALE GENOMIC DNA]</scope>
    <source>
        <strain evidence="8">ARMAN-2</strain>
    </source>
</reference>
<comment type="similarity">
    <text evidence="1 5">Belongs to the universal ribosomal protein uS15 family.</text>
</comment>
<dbReference type="Gene3D" id="4.10.860.130">
    <property type="match status" value="1"/>
</dbReference>
<evidence type="ECO:0000256" key="5">
    <source>
        <dbReference type="RuleBase" id="RU003919"/>
    </source>
</evidence>
<evidence type="ECO:0000256" key="6">
    <source>
        <dbReference type="SAM" id="MobiDB-lite"/>
    </source>
</evidence>
<evidence type="ECO:0000256" key="4">
    <source>
        <dbReference type="ARBA" id="ARBA00035313"/>
    </source>
</evidence>
<evidence type="ECO:0000313" key="8">
    <source>
        <dbReference type="EMBL" id="EET90329.1"/>
    </source>
</evidence>
<proteinExistence type="inferred from homology"/>
<dbReference type="GO" id="GO:0006412">
    <property type="term" value="P:translation"/>
    <property type="evidence" value="ECO:0007669"/>
    <property type="project" value="InterPro"/>
</dbReference>
<evidence type="ECO:0000256" key="3">
    <source>
        <dbReference type="ARBA" id="ARBA00023274"/>
    </source>
</evidence>
<gene>
    <name evidence="8" type="ORF">UNLARM2_0184</name>
</gene>
<feature type="region of interest" description="Disordered" evidence="6">
    <location>
        <begin position="1"/>
        <end position="27"/>
    </location>
</feature>
<dbReference type="PANTHER" id="PTHR11885:SF6">
    <property type="entry name" value="SMALL RIBOSOMAL SUBUNIT PROTEIN US15"/>
    <property type="match status" value="1"/>
</dbReference>
<reference evidence="8 9" key="2">
    <citation type="journal article" date="2010" name="Proc. Natl. Acad. Sci. U.S.A.">
        <title>Enigmatic, ultrasmall, uncultivated Archaea.</title>
        <authorList>
            <person name="Baker B.J."/>
            <person name="Comolli L.R."/>
            <person name="Dick G.J."/>
            <person name="Hauser L.J."/>
            <person name="Hyatt D."/>
            <person name="Dill B.D."/>
            <person name="Land M.L."/>
            <person name="Verberkmoes N.C."/>
            <person name="Hettich R.L."/>
            <person name="Banfield J.F."/>
        </authorList>
    </citation>
    <scope>NUCLEOTIDE SEQUENCE [LARGE SCALE GENOMIC DNA]</scope>
    <source>
        <strain evidence="8">ARMAN-2</strain>
    </source>
</reference>
<dbReference type="AlphaFoldDB" id="C7DGI2"/>
<dbReference type="InterPro" id="IPR000589">
    <property type="entry name" value="Ribosomal_uS15"/>
</dbReference>
<dbReference type="GO" id="GO:0022627">
    <property type="term" value="C:cytosolic small ribosomal subunit"/>
    <property type="evidence" value="ECO:0007669"/>
    <property type="project" value="TreeGrafter"/>
</dbReference>
<dbReference type="SMART" id="SM01387">
    <property type="entry name" value="Ribosomal_S15"/>
    <property type="match status" value="1"/>
</dbReference>
<dbReference type="InterPro" id="IPR009068">
    <property type="entry name" value="uS15_NS1_RNA-bd_sf"/>
</dbReference>
<organism evidence="8 9">
    <name type="scientific">Candidatus Micrarchaeum acidiphilum ARMAN-2</name>
    <dbReference type="NCBI Taxonomy" id="425595"/>
    <lineage>
        <taxon>Archaea</taxon>
        <taxon>Candidatus Micrarchaeota</taxon>
        <taxon>Candidatus Micrarchaeia</taxon>
        <taxon>Candidatus Micrarchaeales</taxon>
        <taxon>Candidatus Micrarchaeaceae</taxon>
        <taxon>Candidatus Micrarchaeum</taxon>
    </lineage>
</organism>
<dbReference type="Pfam" id="PF00312">
    <property type="entry name" value="Ribosomal_S15"/>
    <property type="match status" value="1"/>
</dbReference>
<protein>
    <recommendedName>
        <fullName evidence="4">30S ribosomal protein S15</fullName>
    </recommendedName>
</protein>
<evidence type="ECO:0000259" key="7">
    <source>
        <dbReference type="SMART" id="SM01386"/>
    </source>
</evidence>